<proteinExistence type="inferred from homology"/>
<dbReference type="Pfam" id="PF03466">
    <property type="entry name" value="LysR_substrate"/>
    <property type="match status" value="1"/>
</dbReference>
<keyword evidence="4" id="KW-0804">Transcription</keyword>
<comment type="caution">
    <text evidence="6">The sequence shown here is derived from an EMBL/GenBank/DDBJ whole genome shotgun (WGS) entry which is preliminary data.</text>
</comment>
<dbReference type="PROSITE" id="PS50931">
    <property type="entry name" value="HTH_LYSR"/>
    <property type="match status" value="1"/>
</dbReference>
<dbReference type="Pfam" id="PF00126">
    <property type="entry name" value="HTH_1"/>
    <property type="match status" value="1"/>
</dbReference>
<dbReference type="PANTHER" id="PTHR30537">
    <property type="entry name" value="HTH-TYPE TRANSCRIPTIONAL REGULATOR"/>
    <property type="match status" value="1"/>
</dbReference>
<dbReference type="InterPro" id="IPR000847">
    <property type="entry name" value="LysR_HTH_N"/>
</dbReference>
<evidence type="ECO:0000256" key="3">
    <source>
        <dbReference type="ARBA" id="ARBA00023125"/>
    </source>
</evidence>
<keyword evidence="2" id="KW-0805">Transcription regulation</keyword>
<evidence type="ECO:0000256" key="4">
    <source>
        <dbReference type="ARBA" id="ARBA00023163"/>
    </source>
</evidence>
<gene>
    <name evidence="6" type="ORF">MD535_05320</name>
</gene>
<evidence type="ECO:0000313" key="6">
    <source>
        <dbReference type="EMBL" id="MCW8345451.1"/>
    </source>
</evidence>
<dbReference type="Proteomes" id="UP001155587">
    <property type="component" value="Unassembled WGS sequence"/>
</dbReference>
<dbReference type="PANTHER" id="PTHR30537:SF26">
    <property type="entry name" value="GLYCINE CLEAVAGE SYSTEM TRANSCRIPTIONAL ACTIVATOR"/>
    <property type="match status" value="1"/>
</dbReference>
<dbReference type="InterPro" id="IPR058163">
    <property type="entry name" value="LysR-type_TF_proteobact-type"/>
</dbReference>
<dbReference type="PRINTS" id="PR00039">
    <property type="entry name" value="HTHLYSR"/>
</dbReference>
<dbReference type="EMBL" id="JAKRRY010000004">
    <property type="protein sequence ID" value="MCW8345451.1"/>
    <property type="molecule type" value="Genomic_DNA"/>
</dbReference>
<evidence type="ECO:0000256" key="1">
    <source>
        <dbReference type="ARBA" id="ARBA00009437"/>
    </source>
</evidence>
<dbReference type="InterPro" id="IPR036390">
    <property type="entry name" value="WH_DNA-bd_sf"/>
</dbReference>
<evidence type="ECO:0000256" key="2">
    <source>
        <dbReference type="ARBA" id="ARBA00023015"/>
    </source>
</evidence>
<accession>A0A9X3CLI8</accession>
<feature type="domain" description="HTH lysR-type" evidence="5">
    <location>
        <begin position="5"/>
        <end position="62"/>
    </location>
</feature>
<keyword evidence="3" id="KW-0238">DNA-binding</keyword>
<dbReference type="SUPFAM" id="SSF53850">
    <property type="entry name" value="Periplasmic binding protein-like II"/>
    <property type="match status" value="1"/>
</dbReference>
<protein>
    <submittedName>
        <fullName evidence="6">LysR substrate-binding domain-containing protein</fullName>
    </submittedName>
</protein>
<evidence type="ECO:0000313" key="7">
    <source>
        <dbReference type="Proteomes" id="UP001155587"/>
    </source>
</evidence>
<sequence length="297" mass="33507">MKSHIPLKSIYAFVNVVETGSMSRAADQLNVSHSAVSQAIKTLEIQLGTQLFQRIGRHVTVNSQGKKYYRNVAPAIAEIIKANEEILNKGSDDRMTINMVNSLALHWWIPQVPYLQKALPQLDIRISNRVGTFSLELEGVDIALVYDSIDDWQDYFCEKLAEDDLVLVASPSALTTNPRLSATEMMTRYPAISVANDRRKNDWQVWCDAHDVDAPESPNNLTFNASVQAIHATIRNLGVLVTHRQFVKDDIEHGLLVEIGEPIANPLQAFYFVCAPDKLKSKNVARLRHWLQEQFQS</sequence>
<name>A0A9X3CLI8_9VIBR</name>
<dbReference type="GO" id="GO:0003700">
    <property type="term" value="F:DNA-binding transcription factor activity"/>
    <property type="evidence" value="ECO:0007669"/>
    <property type="project" value="InterPro"/>
</dbReference>
<reference evidence="6" key="1">
    <citation type="submission" date="2022-02" db="EMBL/GenBank/DDBJ databases">
        <title>Vibrio sp. nov, a new bacterium isolated from seawater.</title>
        <authorList>
            <person name="Yuan Y."/>
        </authorList>
    </citation>
    <scope>NUCLEOTIDE SEQUENCE</scope>
    <source>
        <strain evidence="6">ZSDZ65</strain>
    </source>
</reference>
<dbReference type="Gene3D" id="1.10.10.10">
    <property type="entry name" value="Winged helix-like DNA-binding domain superfamily/Winged helix DNA-binding domain"/>
    <property type="match status" value="1"/>
</dbReference>
<keyword evidence="7" id="KW-1185">Reference proteome</keyword>
<evidence type="ECO:0000259" key="5">
    <source>
        <dbReference type="PROSITE" id="PS50931"/>
    </source>
</evidence>
<dbReference type="FunFam" id="1.10.10.10:FF:000001">
    <property type="entry name" value="LysR family transcriptional regulator"/>
    <property type="match status" value="1"/>
</dbReference>
<dbReference type="RefSeq" id="WP_265673891.1">
    <property type="nucleotide sequence ID" value="NZ_JAKRRY010000004.1"/>
</dbReference>
<dbReference type="SUPFAM" id="SSF46785">
    <property type="entry name" value="Winged helix' DNA-binding domain"/>
    <property type="match status" value="1"/>
</dbReference>
<dbReference type="InterPro" id="IPR005119">
    <property type="entry name" value="LysR_subst-bd"/>
</dbReference>
<dbReference type="InterPro" id="IPR036388">
    <property type="entry name" value="WH-like_DNA-bd_sf"/>
</dbReference>
<dbReference type="GO" id="GO:0006351">
    <property type="term" value="P:DNA-templated transcription"/>
    <property type="evidence" value="ECO:0007669"/>
    <property type="project" value="TreeGrafter"/>
</dbReference>
<dbReference type="Gene3D" id="3.40.190.10">
    <property type="entry name" value="Periplasmic binding protein-like II"/>
    <property type="match status" value="2"/>
</dbReference>
<dbReference type="GO" id="GO:0043565">
    <property type="term" value="F:sequence-specific DNA binding"/>
    <property type="evidence" value="ECO:0007669"/>
    <property type="project" value="TreeGrafter"/>
</dbReference>
<organism evidence="6 7">
    <name type="scientific">Vibrio qingdaonensis</name>
    <dbReference type="NCBI Taxonomy" id="2829491"/>
    <lineage>
        <taxon>Bacteria</taxon>
        <taxon>Pseudomonadati</taxon>
        <taxon>Pseudomonadota</taxon>
        <taxon>Gammaproteobacteria</taxon>
        <taxon>Vibrionales</taxon>
        <taxon>Vibrionaceae</taxon>
        <taxon>Vibrio</taxon>
    </lineage>
</organism>
<dbReference type="AlphaFoldDB" id="A0A9X3CLI8"/>
<comment type="similarity">
    <text evidence="1">Belongs to the LysR transcriptional regulatory family.</text>
</comment>